<evidence type="ECO:0000313" key="11">
    <source>
        <dbReference type="EMBL" id="VFA89232.1"/>
    </source>
</evidence>
<dbReference type="Pfam" id="PF00107">
    <property type="entry name" value="ADH_zinc_N"/>
    <property type="match status" value="1"/>
</dbReference>
<dbReference type="AlphaFoldDB" id="A0ABD7V4P2"/>
<accession>A0ABD7V4P2</accession>
<dbReference type="PANTHER" id="PTHR42940">
    <property type="entry name" value="ALCOHOL DEHYDROGENASE 1-RELATED"/>
    <property type="match status" value="1"/>
</dbReference>
<evidence type="ECO:0000256" key="6">
    <source>
        <dbReference type="ARBA" id="ARBA00023002"/>
    </source>
</evidence>
<dbReference type="InterPro" id="IPR020843">
    <property type="entry name" value="ER"/>
</dbReference>
<dbReference type="SUPFAM" id="SSF50129">
    <property type="entry name" value="GroES-like"/>
    <property type="match status" value="1"/>
</dbReference>
<dbReference type="Pfam" id="PF08240">
    <property type="entry name" value="ADH_N"/>
    <property type="match status" value="1"/>
</dbReference>
<dbReference type="CDD" id="cd05284">
    <property type="entry name" value="arabinose_DH_like"/>
    <property type="match status" value="1"/>
</dbReference>
<dbReference type="EC" id="1.1.1.1" evidence="3"/>
<dbReference type="InterPro" id="IPR013149">
    <property type="entry name" value="ADH-like_C"/>
</dbReference>
<evidence type="ECO:0000256" key="3">
    <source>
        <dbReference type="ARBA" id="ARBA00013190"/>
    </source>
</evidence>
<feature type="domain" description="Enoyl reductase (ER)" evidence="10">
    <location>
        <begin position="10"/>
        <end position="345"/>
    </location>
</feature>
<dbReference type="InterPro" id="IPR002328">
    <property type="entry name" value="ADH_Zn_CS"/>
</dbReference>
<dbReference type="InterPro" id="IPR036291">
    <property type="entry name" value="NAD(P)-bd_dom_sf"/>
</dbReference>
<comment type="catalytic activity">
    <reaction evidence="7">
        <text>a secondary alcohol + NAD(+) = a ketone + NADH + H(+)</text>
        <dbReference type="Rhea" id="RHEA:10740"/>
        <dbReference type="ChEBI" id="CHEBI:15378"/>
        <dbReference type="ChEBI" id="CHEBI:17087"/>
        <dbReference type="ChEBI" id="CHEBI:35681"/>
        <dbReference type="ChEBI" id="CHEBI:57540"/>
        <dbReference type="ChEBI" id="CHEBI:57945"/>
        <dbReference type="EC" id="1.1.1.1"/>
    </reaction>
</comment>
<evidence type="ECO:0000256" key="7">
    <source>
        <dbReference type="ARBA" id="ARBA00049164"/>
    </source>
</evidence>
<dbReference type="EMBL" id="CAACYD010000007">
    <property type="protein sequence ID" value="VFA89232.1"/>
    <property type="molecule type" value="Genomic_DNA"/>
</dbReference>
<keyword evidence="6 11" id="KW-0560">Oxidoreductase</keyword>
<dbReference type="GO" id="GO:0046872">
    <property type="term" value="F:metal ion binding"/>
    <property type="evidence" value="ECO:0007669"/>
    <property type="project" value="UniProtKB-KW"/>
</dbReference>
<keyword evidence="4 9" id="KW-0479">Metal-binding</keyword>
<reference evidence="11 12" key="1">
    <citation type="submission" date="2019-02" db="EMBL/GenBank/DDBJ databases">
        <authorList>
            <consortium name="Pathogen Informatics"/>
        </authorList>
    </citation>
    <scope>NUCLEOTIDE SEQUENCE [LARGE SCALE GENOMIC DNA]</scope>
    <source>
        <strain evidence="11 12">3012STDY6756503</strain>
    </source>
</reference>
<evidence type="ECO:0000256" key="2">
    <source>
        <dbReference type="ARBA" id="ARBA00008072"/>
    </source>
</evidence>
<protein>
    <recommendedName>
        <fullName evidence="3">alcohol dehydrogenase</fullName>
        <ecNumber evidence="3">1.1.1.1</ecNumber>
    </recommendedName>
</protein>
<comment type="caution">
    <text evidence="11">The sequence shown here is derived from an EMBL/GenBank/DDBJ whole genome shotgun (WGS) entry which is preliminary data.</text>
</comment>
<dbReference type="GO" id="GO:0004022">
    <property type="term" value="F:alcohol dehydrogenase (NAD+) activity"/>
    <property type="evidence" value="ECO:0007669"/>
    <property type="project" value="UniProtKB-EC"/>
</dbReference>
<organism evidence="11 12">
    <name type="scientific">Gordonia paraffinivorans</name>
    <dbReference type="NCBI Taxonomy" id="175628"/>
    <lineage>
        <taxon>Bacteria</taxon>
        <taxon>Bacillati</taxon>
        <taxon>Actinomycetota</taxon>
        <taxon>Actinomycetes</taxon>
        <taxon>Mycobacteriales</taxon>
        <taxon>Gordoniaceae</taxon>
        <taxon>Gordonia</taxon>
    </lineage>
</organism>
<evidence type="ECO:0000259" key="10">
    <source>
        <dbReference type="SMART" id="SM00829"/>
    </source>
</evidence>
<dbReference type="GeneID" id="60750785"/>
<evidence type="ECO:0000256" key="4">
    <source>
        <dbReference type="ARBA" id="ARBA00022723"/>
    </source>
</evidence>
<comment type="similarity">
    <text evidence="2 9">Belongs to the zinc-containing alcohol dehydrogenase family.</text>
</comment>
<dbReference type="SMART" id="SM00829">
    <property type="entry name" value="PKS_ER"/>
    <property type="match status" value="1"/>
</dbReference>
<evidence type="ECO:0000313" key="12">
    <source>
        <dbReference type="Proteomes" id="UP000360750"/>
    </source>
</evidence>
<name>A0ABD7V4P2_9ACTN</name>
<dbReference type="PROSITE" id="PS00059">
    <property type="entry name" value="ADH_ZINC"/>
    <property type="match status" value="1"/>
</dbReference>
<keyword evidence="5 9" id="KW-0862">Zinc</keyword>
<dbReference type="Gene3D" id="3.40.50.720">
    <property type="entry name" value="NAD(P)-binding Rossmann-like Domain"/>
    <property type="match status" value="1"/>
</dbReference>
<dbReference type="Gene3D" id="3.90.180.10">
    <property type="entry name" value="Medium-chain alcohol dehydrogenases, catalytic domain"/>
    <property type="match status" value="1"/>
</dbReference>
<dbReference type="PANTHER" id="PTHR42940:SF8">
    <property type="entry name" value="VACUOLAR PROTEIN SORTING-ASSOCIATED PROTEIN 11"/>
    <property type="match status" value="1"/>
</dbReference>
<dbReference type="Proteomes" id="UP000360750">
    <property type="component" value="Unassembled WGS sequence"/>
</dbReference>
<comment type="catalytic activity">
    <reaction evidence="8">
        <text>a primary alcohol + NAD(+) = an aldehyde + NADH + H(+)</text>
        <dbReference type="Rhea" id="RHEA:10736"/>
        <dbReference type="ChEBI" id="CHEBI:15378"/>
        <dbReference type="ChEBI" id="CHEBI:15734"/>
        <dbReference type="ChEBI" id="CHEBI:17478"/>
        <dbReference type="ChEBI" id="CHEBI:57540"/>
        <dbReference type="ChEBI" id="CHEBI:57945"/>
        <dbReference type="EC" id="1.1.1.1"/>
    </reaction>
</comment>
<sequence length="349" mass="35718">MLAVQLIDWGRAPEVREIPDPEPTGGELVIDVDAAGLCLSDLHVMDTPSGVFDYPLPLTLGHEVAGTVSAAGPDADASWIGKTVVVHGIWSCGTCRNCARGRENYCLALAREPGGRNPRIGNGLGHPGGLAERLLVPSADVLVPTAGLDPTVAAPLADAGLTAYHAISSNSDLIDSATVALVIGVGGLGHMAIQILRAMGVGTVFAVDNREQARTLAVSLSADAAYTSVDEAASDIRAHGGADIVLDFAGAPATVESASTVLGPGGRLVIVGTAGGRLTVGKDLGLASGWQVRAPFWGTRADLAEVVALAAAGHLTAETVTFDLSEAPSAYERLRRGELPGRAVVLPRR</sequence>
<evidence type="ECO:0000256" key="5">
    <source>
        <dbReference type="ARBA" id="ARBA00022833"/>
    </source>
</evidence>
<dbReference type="SUPFAM" id="SSF51735">
    <property type="entry name" value="NAD(P)-binding Rossmann-fold domains"/>
    <property type="match status" value="1"/>
</dbReference>
<dbReference type="InterPro" id="IPR013154">
    <property type="entry name" value="ADH-like_N"/>
</dbReference>
<evidence type="ECO:0000256" key="9">
    <source>
        <dbReference type="RuleBase" id="RU361277"/>
    </source>
</evidence>
<evidence type="ECO:0000256" key="1">
    <source>
        <dbReference type="ARBA" id="ARBA00001947"/>
    </source>
</evidence>
<evidence type="ECO:0000256" key="8">
    <source>
        <dbReference type="ARBA" id="ARBA00049243"/>
    </source>
</evidence>
<comment type="cofactor">
    <cofactor evidence="1 9">
        <name>Zn(2+)</name>
        <dbReference type="ChEBI" id="CHEBI:29105"/>
    </cofactor>
</comment>
<dbReference type="InterPro" id="IPR011032">
    <property type="entry name" value="GroES-like_sf"/>
</dbReference>
<proteinExistence type="inferred from homology"/>
<dbReference type="RefSeq" id="WP_006901049.1">
    <property type="nucleotide sequence ID" value="NZ_CAACYD010000007.1"/>
</dbReference>
<gene>
    <name evidence="11" type="primary">adh_2</name>
    <name evidence="11" type="ORF">NCTC8139_02794</name>
</gene>